<protein>
    <submittedName>
        <fullName evidence="1">Uncharacterized protein</fullName>
    </submittedName>
</protein>
<dbReference type="VEuPathDB" id="FungiDB:CC1G_15402"/>
<dbReference type="Proteomes" id="UP000001861">
    <property type="component" value="Unassembled WGS sequence"/>
</dbReference>
<sequence length="191" mass="21566">MAVLDVFGLVLKGGRRVRQPLTRTRTRSLPRTRNPPGIENPCPSLDVFSSLSGRWGAQAERCNDSHRKKNHPSAAYSFFDHPTNSLRQRAWLVFSVGGLVRYAALRKVTMNARGALASFTSGREFGNWWCQGRSPVDAFAFILPKMMVPSLKTLVLETRYHRPALFAAIVHEDSDWETLDFVSCRVTMVQD</sequence>
<dbReference type="AlphaFoldDB" id="D6RQL7"/>
<dbReference type="RefSeq" id="XP_002910124.1">
    <property type="nucleotide sequence ID" value="XM_002910078.1"/>
</dbReference>
<proteinExistence type="predicted"/>
<evidence type="ECO:0000313" key="2">
    <source>
        <dbReference type="Proteomes" id="UP000001861"/>
    </source>
</evidence>
<name>D6RQL7_COPC7</name>
<keyword evidence="2" id="KW-1185">Reference proteome</keyword>
<gene>
    <name evidence="1" type="ORF">CC1G_15402</name>
</gene>
<organism evidence="1 2">
    <name type="scientific">Coprinopsis cinerea (strain Okayama-7 / 130 / ATCC MYA-4618 / FGSC 9003)</name>
    <name type="common">Inky cap fungus</name>
    <name type="synonym">Hormographiella aspergillata</name>
    <dbReference type="NCBI Taxonomy" id="240176"/>
    <lineage>
        <taxon>Eukaryota</taxon>
        <taxon>Fungi</taxon>
        <taxon>Dikarya</taxon>
        <taxon>Basidiomycota</taxon>
        <taxon>Agaricomycotina</taxon>
        <taxon>Agaricomycetes</taxon>
        <taxon>Agaricomycetidae</taxon>
        <taxon>Agaricales</taxon>
        <taxon>Agaricineae</taxon>
        <taxon>Psathyrellaceae</taxon>
        <taxon>Coprinopsis</taxon>
    </lineage>
</organism>
<dbReference type="HOGENOM" id="CLU_1421346_0_0_1"/>
<evidence type="ECO:0000313" key="1">
    <source>
        <dbReference type="EMBL" id="EFI26630.1"/>
    </source>
</evidence>
<accession>D6RQL7</accession>
<reference evidence="1 2" key="1">
    <citation type="journal article" date="2010" name="Proc. Natl. Acad. Sci. U.S.A.">
        <title>Insights into evolution of multicellular fungi from the assembled chromosomes of the mushroom Coprinopsis cinerea (Coprinus cinereus).</title>
        <authorList>
            <person name="Stajich J.E."/>
            <person name="Wilke S.K."/>
            <person name="Ahren D."/>
            <person name="Au C.H."/>
            <person name="Birren B.W."/>
            <person name="Borodovsky M."/>
            <person name="Burns C."/>
            <person name="Canback B."/>
            <person name="Casselton L.A."/>
            <person name="Cheng C.K."/>
            <person name="Deng J."/>
            <person name="Dietrich F.S."/>
            <person name="Fargo D.C."/>
            <person name="Farman M.L."/>
            <person name="Gathman A.C."/>
            <person name="Goldberg J."/>
            <person name="Guigo R."/>
            <person name="Hoegger P.J."/>
            <person name="Hooker J.B."/>
            <person name="Huggins A."/>
            <person name="James T.Y."/>
            <person name="Kamada T."/>
            <person name="Kilaru S."/>
            <person name="Kodira C."/>
            <person name="Kues U."/>
            <person name="Kupfer D."/>
            <person name="Kwan H.S."/>
            <person name="Lomsadze A."/>
            <person name="Li W."/>
            <person name="Lilly W.W."/>
            <person name="Ma L.J."/>
            <person name="Mackey A.J."/>
            <person name="Manning G."/>
            <person name="Martin F."/>
            <person name="Muraguchi H."/>
            <person name="Natvig D.O."/>
            <person name="Palmerini H."/>
            <person name="Ramesh M.A."/>
            <person name="Rehmeyer C.J."/>
            <person name="Roe B.A."/>
            <person name="Shenoy N."/>
            <person name="Stanke M."/>
            <person name="Ter-Hovhannisyan V."/>
            <person name="Tunlid A."/>
            <person name="Velagapudi R."/>
            <person name="Vision T.J."/>
            <person name="Zeng Q."/>
            <person name="Zolan M.E."/>
            <person name="Pukkila P.J."/>
        </authorList>
    </citation>
    <scope>NUCLEOTIDE SEQUENCE [LARGE SCALE GENOMIC DNA]</scope>
    <source>
        <strain evidence="2">Okayama-7 / 130 / ATCC MYA-4618 / FGSC 9003</strain>
    </source>
</reference>
<comment type="caution">
    <text evidence="1">The sequence shown here is derived from an EMBL/GenBank/DDBJ whole genome shotgun (WGS) entry which is preliminary data.</text>
</comment>
<dbReference type="GeneID" id="9378652"/>
<dbReference type="KEGG" id="cci:CC1G_15402"/>
<dbReference type="InParanoid" id="D6RQL7"/>
<dbReference type="EMBL" id="AACS02000012">
    <property type="protein sequence ID" value="EFI26630.1"/>
    <property type="molecule type" value="Genomic_DNA"/>
</dbReference>